<feature type="compositionally biased region" description="Basic and acidic residues" evidence="1">
    <location>
        <begin position="155"/>
        <end position="168"/>
    </location>
</feature>
<sequence length="282" mass="33257">MRGVDLSPAFFLIFAFIGFQISDAIQCYSCKASATNEVDANIRCLEQAYLEDCDDFYQYYNEVEDQKPEDVDYYNYDDEYYGYDDDVEGYGDIDEAVYQPRGRRRRQAEETTTAQDNDEYDYEKAKYEYDYNNMEEYEYPEDLKESLSPTSTPTNEDKPSNETTDIEKVDVVVDEELPKDPEHYCYSQTHKNKWESYTVEKGCKKISYCNERYANSPEWGLPWHFCCDRSRCNAKQVEDKPQRIFGMRCRRTDDCIQGHVSRPVCPNLFKSCPSISQAQLLW</sequence>
<keyword evidence="2" id="KW-0732">Signal</keyword>
<gene>
    <name evidence="3" type="ORF">CAPTEDRAFT_185474</name>
</gene>
<feature type="signal peptide" evidence="2">
    <location>
        <begin position="1"/>
        <end position="24"/>
    </location>
</feature>
<dbReference type="InterPro" id="IPR045860">
    <property type="entry name" value="Snake_toxin-like_sf"/>
</dbReference>
<dbReference type="HOGENOM" id="CLU_987800_0_0_1"/>
<name>R7VD63_CAPTE</name>
<evidence type="ECO:0000313" key="5">
    <source>
        <dbReference type="Proteomes" id="UP000014760"/>
    </source>
</evidence>
<accession>R7VD63</accession>
<dbReference type="EMBL" id="AMQN01004294">
    <property type="status" value="NOT_ANNOTATED_CDS"/>
    <property type="molecule type" value="Genomic_DNA"/>
</dbReference>
<dbReference type="Proteomes" id="UP000014760">
    <property type="component" value="Unassembled WGS sequence"/>
</dbReference>
<evidence type="ECO:0000313" key="4">
    <source>
        <dbReference type="EnsemblMetazoa" id="CapteP185474"/>
    </source>
</evidence>
<feature type="chain" id="PRO_5008788907" evidence="2">
    <location>
        <begin position="25"/>
        <end position="282"/>
    </location>
</feature>
<evidence type="ECO:0000313" key="3">
    <source>
        <dbReference type="EMBL" id="ELU16512.1"/>
    </source>
</evidence>
<feature type="region of interest" description="Disordered" evidence="1">
    <location>
        <begin position="139"/>
        <end position="168"/>
    </location>
</feature>
<reference evidence="4" key="3">
    <citation type="submission" date="2015-06" db="UniProtKB">
        <authorList>
            <consortium name="EnsemblMetazoa"/>
        </authorList>
    </citation>
    <scope>IDENTIFICATION</scope>
</reference>
<reference evidence="3 5" key="2">
    <citation type="journal article" date="2013" name="Nature">
        <title>Insights into bilaterian evolution from three spiralian genomes.</title>
        <authorList>
            <person name="Simakov O."/>
            <person name="Marletaz F."/>
            <person name="Cho S.J."/>
            <person name="Edsinger-Gonzales E."/>
            <person name="Havlak P."/>
            <person name="Hellsten U."/>
            <person name="Kuo D.H."/>
            <person name="Larsson T."/>
            <person name="Lv J."/>
            <person name="Arendt D."/>
            <person name="Savage R."/>
            <person name="Osoegawa K."/>
            <person name="de Jong P."/>
            <person name="Grimwood J."/>
            <person name="Chapman J.A."/>
            <person name="Shapiro H."/>
            <person name="Aerts A."/>
            <person name="Otillar R.P."/>
            <person name="Terry A.Y."/>
            <person name="Boore J.L."/>
            <person name="Grigoriev I.V."/>
            <person name="Lindberg D.R."/>
            <person name="Seaver E.C."/>
            <person name="Weisblat D.A."/>
            <person name="Putnam N.H."/>
            <person name="Rokhsar D.S."/>
        </authorList>
    </citation>
    <scope>NUCLEOTIDE SEQUENCE</scope>
    <source>
        <strain evidence="3 5">I ESC-2004</strain>
    </source>
</reference>
<proteinExistence type="predicted"/>
<organism evidence="3">
    <name type="scientific">Capitella teleta</name>
    <name type="common">Polychaete worm</name>
    <dbReference type="NCBI Taxonomy" id="283909"/>
    <lineage>
        <taxon>Eukaryota</taxon>
        <taxon>Metazoa</taxon>
        <taxon>Spiralia</taxon>
        <taxon>Lophotrochozoa</taxon>
        <taxon>Annelida</taxon>
        <taxon>Polychaeta</taxon>
        <taxon>Sedentaria</taxon>
        <taxon>Scolecida</taxon>
        <taxon>Capitellidae</taxon>
        <taxon>Capitella</taxon>
    </lineage>
</organism>
<dbReference type="AlphaFoldDB" id="R7VD63"/>
<protein>
    <submittedName>
        <fullName evidence="3 4">Uncharacterized protein</fullName>
    </submittedName>
</protein>
<dbReference type="EMBL" id="KB293112">
    <property type="protein sequence ID" value="ELU16512.1"/>
    <property type="molecule type" value="Genomic_DNA"/>
</dbReference>
<dbReference type="OrthoDB" id="10528505at2759"/>
<feature type="region of interest" description="Disordered" evidence="1">
    <location>
        <begin position="96"/>
        <end position="123"/>
    </location>
</feature>
<evidence type="ECO:0000256" key="2">
    <source>
        <dbReference type="SAM" id="SignalP"/>
    </source>
</evidence>
<reference evidence="5" key="1">
    <citation type="submission" date="2012-12" db="EMBL/GenBank/DDBJ databases">
        <authorList>
            <person name="Hellsten U."/>
            <person name="Grimwood J."/>
            <person name="Chapman J.A."/>
            <person name="Shapiro H."/>
            <person name="Aerts A."/>
            <person name="Otillar R.P."/>
            <person name="Terry A.Y."/>
            <person name="Boore J.L."/>
            <person name="Simakov O."/>
            <person name="Marletaz F."/>
            <person name="Cho S.-J."/>
            <person name="Edsinger-Gonzales E."/>
            <person name="Havlak P."/>
            <person name="Kuo D.-H."/>
            <person name="Larsson T."/>
            <person name="Lv J."/>
            <person name="Arendt D."/>
            <person name="Savage R."/>
            <person name="Osoegawa K."/>
            <person name="de Jong P."/>
            <person name="Lindberg D.R."/>
            <person name="Seaver E.C."/>
            <person name="Weisblat D.A."/>
            <person name="Putnam N.H."/>
            <person name="Grigoriev I.V."/>
            <person name="Rokhsar D.S."/>
        </authorList>
    </citation>
    <scope>NUCLEOTIDE SEQUENCE</scope>
    <source>
        <strain evidence="5">I ESC-2004</strain>
    </source>
</reference>
<dbReference type="EnsemblMetazoa" id="CapteT185474">
    <property type="protein sequence ID" value="CapteP185474"/>
    <property type="gene ID" value="CapteG185474"/>
</dbReference>
<keyword evidence="5" id="KW-1185">Reference proteome</keyword>
<dbReference type="SUPFAM" id="SSF57302">
    <property type="entry name" value="Snake toxin-like"/>
    <property type="match status" value="1"/>
</dbReference>
<evidence type="ECO:0000256" key="1">
    <source>
        <dbReference type="SAM" id="MobiDB-lite"/>
    </source>
</evidence>